<keyword evidence="3" id="KW-1185">Reference proteome</keyword>
<feature type="chain" id="PRO_5020210693" evidence="1">
    <location>
        <begin position="23"/>
        <end position="270"/>
    </location>
</feature>
<gene>
    <name evidence="2" type="ORF">FAZ69_08460</name>
</gene>
<evidence type="ECO:0000313" key="2">
    <source>
        <dbReference type="EMBL" id="TKC90170.1"/>
    </source>
</evidence>
<dbReference type="EMBL" id="SWJE01000004">
    <property type="protein sequence ID" value="TKC90170.1"/>
    <property type="molecule type" value="Genomic_DNA"/>
</dbReference>
<proteinExistence type="predicted"/>
<dbReference type="Proteomes" id="UP000305539">
    <property type="component" value="Unassembled WGS sequence"/>
</dbReference>
<evidence type="ECO:0000313" key="3">
    <source>
        <dbReference type="Proteomes" id="UP000305539"/>
    </source>
</evidence>
<evidence type="ECO:0000256" key="1">
    <source>
        <dbReference type="SAM" id="SignalP"/>
    </source>
</evidence>
<accession>A0A4V5PKL3</accession>
<comment type="caution">
    <text evidence="2">The sequence shown here is derived from an EMBL/GenBank/DDBJ whole genome shotgun (WGS) entry which is preliminary data.</text>
</comment>
<keyword evidence="1" id="KW-0732">Signal</keyword>
<sequence>MRRALGMGLMGVALAAPGLSHAQVTSWVQQMERMVSSLGVVTKQLSASASNSDSMRMQAEQAFQSTMGDAATTTQVRQIVQDFGPNGQLIDSCYQLGMAAQVQLTESKTSGQASSAMARLYTLSDSGVGSAGGVLGALGGTSQVTQFPFAASVAQRVSRQLTRYCTVSQAQLGYCTLNPNGMQAGDADFSLHLQPGKTYGWDQTEASTDFIKTIAPIRPTPTSQACTSTACIAARQARIQQETMMSMARYSFFRFTEAHETQKVGEGQAQ</sequence>
<reference evidence="2 3" key="1">
    <citation type="submission" date="2019-04" db="EMBL/GenBank/DDBJ databases">
        <title>Trinickia sp. 7GSK02, isolated from subtropical forest soil.</title>
        <authorList>
            <person name="Gao Z.-H."/>
            <person name="Qiu L.-H."/>
        </authorList>
    </citation>
    <scope>NUCLEOTIDE SEQUENCE [LARGE SCALE GENOMIC DNA]</scope>
    <source>
        <strain evidence="2 3">7GSK02</strain>
    </source>
</reference>
<dbReference type="AlphaFoldDB" id="A0A4V5PKL3"/>
<name>A0A4V5PKL3_9BURK</name>
<feature type="signal peptide" evidence="1">
    <location>
        <begin position="1"/>
        <end position="22"/>
    </location>
</feature>
<organism evidence="2 3">
    <name type="scientific">Trinickia terrae</name>
    <dbReference type="NCBI Taxonomy" id="2571161"/>
    <lineage>
        <taxon>Bacteria</taxon>
        <taxon>Pseudomonadati</taxon>
        <taxon>Pseudomonadota</taxon>
        <taxon>Betaproteobacteria</taxon>
        <taxon>Burkholderiales</taxon>
        <taxon>Burkholderiaceae</taxon>
        <taxon>Trinickia</taxon>
    </lineage>
</organism>
<protein>
    <submittedName>
        <fullName evidence="2">Uncharacterized protein</fullName>
    </submittedName>
</protein>